<dbReference type="GO" id="GO:0015279">
    <property type="term" value="F:store-operated calcium channel activity"/>
    <property type="evidence" value="ECO:0007669"/>
    <property type="project" value="TreeGrafter"/>
</dbReference>
<keyword evidence="7" id="KW-0677">Repeat</keyword>
<keyword evidence="3" id="KW-1003">Cell membrane</keyword>
<name>A0A7K9PY89_9CORV</name>
<dbReference type="SUPFAM" id="SSF48403">
    <property type="entry name" value="Ankyrin repeat"/>
    <property type="match status" value="1"/>
</dbReference>
<dbReference type="PANTHER" id="PTHR10117:SF25">
    <property type="entry name" value="SHORT TRANSIENT RECEPTOR POTENTIAL CHANNEL 4"/>
    <property type="match status" value="1"/>
</dbReference>
<evidence type="ECO:0000256" key="12">
    <source>
        <dbReference type="ARBA" id="ARBA00023136"/>
    </source>
</evidence>
<keyword evidence="4" id="KW-0109">Calcium transport</keyword>
<dbReference type="PROSITE" id="PS50088">
    <property type="entry name" value="ANK_REPEAT"/>
    <property type="match status" value="1"/>
</dbReference>
<evidence type="ECO:0000256" key="18">
    <source>
        <dbReference type="SAM" id="MobiDB-lite"/>
    </source>
</evidence>
<dbReference type="FunFam" id="1.25.40.20:FF:000023">
    <property type="entry name" value="short transient receptor potential channel 4 isoform X1"/>
    <property type="match status" value="1"/>
</dbReference>
<dbReference type="FunFam" id="1.10.287.70:FF:000266">
    <property type="entry name" value="Transient receptor potential cation channel subfamily c member 1"/>
    <property type="match status" value="1"/>
</dbReference>
<comment type="caution">
    <text evidence="21">The sequence shown here is derived from an EMBL/GenBank/DDBJ whole genome shotgun (WGS) entry which is preliminary data.</text>
</comment>
<keyword evidence="14" id="KW-0407">Ion channel</keyword>
<dbReference type="Gene3D" id="1.25.40.20">
    <property type="entry name" value="Ankyrin repeat-containing domain"/>
    <property type="match status" value="1"/>
</dbReference>
<comment type="subcellular location">
    <subcellularLocation>
        <location evidence="1">Cell membrane</location>
        <topology evidence="1">Multi-pass membrane protein</topology>
    </subcellularLocation>
</comment>
<keyword evidence="9 19" id="KW-1133">Transmembrane helix</keyword>
<protein>
    <submittedName>
        <fullName evidence="21">TRPC4 protein</fullName>
    </submittedName>
</protein>
<keyword evidence="6 19" id="KW-0812">Transmembrane</keyword>
<dbReference type="Proteomes" id="UP000570547">
    <property type="component" value="Unassembled WGS sequence"/>
</dbReference>
<feature type="transmembrane region" description="Helical" evidence="19">
    <location>
        <begin position="480"/>
        <end position="499"/>
    </location>
</feature>
<feature type="non-terminal residue" evidence="21">
    <location>
        <position position="976"/>
    </location>
</feature>
<dbReference type="NCBIfam" id="TIGR00870">
    <property type="entry name" value="trp"/>
    <property type="match status" value="1"/>
</dbReference>
<evidence type="ECO:0000313" key="21">
    <source>
        <dbReference type="EMBL" id="NXI04327.1"/>
    </source>
</evidence>
<feature type="transmembrane region" description="Helical" evidence="19">
    <location>
        <begin position="440"/>
        <end position="460"/>
    </location>
</feature>
<dbReference type="InterPro" id="IPR002110">
    <property type="entry name" value="Ankyrin_rpt"/>
</dbReference>
<keyword evidence="5" id="KW-0107">Calcium channel</keyword>
<evidence type="ECO:0000256" key="4">
    <source>
        <dbReference type="ARBA" id="ARBA00022568"/>
    </source>
</evidence>
<dbReference type="PRINTS" id="PR01645">
    <property type="entry name" value="TRPCHANNEL4"/>
</dbReference>
<gene>
    <name evidence="21" type="primary">Trpc4</name>
    <name evidence="21" type="ORF">PACPHI_R12079</name>
</gene>
<comment type="catalytic activity">
    <reaction evidence="15">
        <text>Ca(2+)(in) = Ca(2+)(out)</text>
        <dbReference type="Rhea" id="RHEA:29671"/>
        <dbReference type="ChEBI" id="CHEBI:29108"/>
    </reaction>
</comment>
<keyword evidence="12 19" id="KW-0472">Membrane</keyword>
<accession>A0A7K9PY89</accession>
<keyword evidence="10 16" id="KW-0040">ANK repeat</keyword>
<evidence type="ECO:0000256" key="9">
    <source>
        <dbReference type="ARBA" id="ARBA00022989"/>
    </source>
</evidence>
<feature type="transmembrane region" description="Helical" evidence="19">
    <location>
        <begin position="402"/>
        <end position="419"/>
    </location>
</feature>
<feature type="repeat" description="ANK" evidence="16">
    <location>
        <begin position="142"/>
        <end position="174"/>
    </location>
</feature>
<feature type="domain" description="Transient receptor ion channel" evidence="20">
    <location>
        <begin position="177"/>
        <end position="239"/>
    </location>
</feature>
<keyword evidence="22" id="KW-1185">Reference proteome</keyword>
<reference evidence="21 22" key="1">
    <citation type="submission" date="2019-09" db="EMBL/GenBank/DDBJ databases">
        <title>Bird 10,000 Genomes (B10K) Project - Family phase.</title>
        <authorList>
            <person name="Zhang G."/>
        </authorList>
    </citation>
    <scope>NUCLEOTIDE SEQUENCE [LARGE SCALE GENOMIC DNA]</scope>
    <source>
        <strain evidence="21">B10K-DU-001-28</strain>
        <tissue evidence="21">Muscle</tissue>
    </source>
</reference>
<keyword evidence="17" id="KW-0175">Coiled coil</keyword>
<evidence type="ECO:0000256" key="17">
    <source>
        <dbReference type="SAM" id="Coils"/>
    </source>
</evidence>
<feature type="transmembrane region" description="Helical" evidence="19">
    <location>
        <begin position="363"/>
        <end position="382"/>
    </location>
</feature>
<dbReference type="GO" id="GO:0034703">
    <property type="term" value="C:cation channel complex"/>
    <property type="evidence" value="ECO:0007669"/>
    <property type="project" value="TreeGrafter"/>
</dbReference>
<evidence type="ECO:0000256" key="19">
    <source>
        <dbReference type="SAM" id="Phobius"/>
    </source>
</evidence>
<evidence type="ECO:0000256" key="2">
    <source>
        <dbReference type="ARBA" id="ARBA00022448"/>
    </source>
</evidence>
<dbReference type="AlphaFoldDB" id="A0A7K9PY89"/>
<organism evidence="21 22">
    <name type="scientific">Pachycephala philippinensis</name>
    <name type="common">yellow-belllied whistler</name>
    <dbReference type="NCBI Taxonomy" id="449367"/>
    <lineage>
        <taxon>Eukaryota</taxon>
        <taxon>Metazoa</taxon>
        <taxon>Chordata</taxon>
        <taxon>Craniata</taxon>
        <taxon>Vertebrata</taxon>
        <taxon>Euteleostomi</taxon>
        <taxon>Archelosauria</taxon>
        <taxon>Archosauria</taxon>
        <taxon>Dinosauria</taxon>
        <taxon>Saurischia</taxon>
        <taxon>Theropoda</taxon>
        <taxon>Coelurosauria</taxon>
        <taxon>Aves</taxon>
        <taxon>Neognathae</taxon>
        <taxon>Neoaves</taxon>
        <taxon>Telluraves</taxon>
        <taxon>Australaves</taxon>
        <taxon>Passeriformes</taxon>
        <taxon>Corvoidea</taxon>
        <taxon>Pachycephalidae</taxon>
        <taxon>Pachycephala</taxon>
    </lineage>
</organism>
<evidence type="ECO:0000256" key="3">
    <source>
        <dbReference type="ARBA" id="ARBA00022475"/>
    </source>
</evidence>
<feature type="transmembrane region" description="Helical" evidence="19">
    <location>
        <begin position="520"/>
        <end position="542"/>
    </location>
</feature>
<evidence type="ECO:0000256" key="15">
    <source>
        <dbReference type="ARBA" id="ARBA00036634"/>
    </source>
</evidence>
<dbReference type="PRINTS" id="PR01097">
    <property type="entry name" value="TRNSRECEPTRP"/>
</dbReference>
<dbReference type="InterPro" id="IPR002153">
    <property type="entry name" value="TRPC_channel"/>
</dbReference>
<feature type="transmembrane region" description="Helical" evidence="19">
    <location>
        <begin position="596"/>
        <end position="618"/>
    </location>
</feature>
<keyword evidence="13" id="KW-1015">Disulfide bond</keyword>
<feature type="region of interest" description="Disordered" evidence="18">
    <location>
        <begin position="766"/>
        <end position="793"/>
    </location>
</feature>
<evidence type="ECO:0000256" key="6">
    <source>
        <dbReference type="ARBA" id="ARBA00022692"/>
    </source>
</evidence>
<evidence type="ECO:0000256" key="11">
    <source>
        <dbReference type="ARBA" id="ARBA00023065"/>
    </source>
</evidence>
<feature type="non-terminal residue" evidence="21">
    <location>
        <position position="1"/>
    </location>
</feature>
<dbReference type="EMBL" id="VWZT01014176">
    <property type="protein sequence ID" value="NXI04327.1"/>
    <property type="molecule type" value="Genomic_DNA"/>
</dbReference>
<proteinExistence type="predicted"/>
<evidence type="ECO:0000256" key="10">
    <source>
        <dbReference type="ARBA" id="ARBA00023043"/>
    </source>
</evidence>
<feature type="compositionally biased region" description="Polar residues" evidence="18">
    <location>
        <begin position="766"/>
        <end position="775"/>
    </location>
</feature>
<dbReference type="InterPro" id="IPR005460">
    <property type="entry name" value="TRPC4_channel"/>
</dbReference>
<dbReference type="GO" id="GO:0005886">
    <property type="term" value="C:plasma membrane"/>
    <property type="evidence" value="ECO:0007669"/>
    <property type="project" value="UniProtKB-SubCell"/>
</dbReference>
<dbReference type="InterPro" id="IPR013555">
    <property type="entry name" value="TRP_dom"/>
</dbReference>
<evidence type="ECO:0000259" key="20">
    <source>
        <dbReference type="SMART" id="SM01420"/>
    </source>
</evidence>
<dbReference type="InterPro" id="IPR005821">
    <property type="entry name" value="Ion_trans_dom"/>
</dbReference>
<evidence type="ECO:0000256" key="7">
    <source>
        <dbReference type="ARBA" id="ARBA00022737"/>
    </source>
</evidence>
<dbReference type="Pfam" id="PF00520">
    <property type="entry name" value="Ion_trans"/>
    <property type="match status" value="1"/>
</dbReference>
<dbReference type="Pfam" id="PF00023">
    <property type="entry name" value="Ank"/>
    <property type="match status" value="1"/>
</dbReference>
<dbReference type="PANTHER" id="PTHR10117">
    <property type="entry name" value="TRANSIENT RECEPTOR POTENTIAL CHANNEL"/>
    <property type="match status" value="1"/>
</dbReference>
<feature type="transmembrane region" description="Helical" evidence="19">
    <location>
        <begin position="327"/>
        <end position="351"/>
    </location>
</feature>
<evidence type="ECO:0000256" key="16">
    <source>
        <dbReference type="PROSITE-ProRule" id="PRU00023"/>
    </source>
</evidence>
<dbReference type="Pfam" id="PF08344">
    <property type="entry name" value="TRP_2"/>
    <property type="match status" value="1"/>
</dbReference>
<keyword evidence="8" id="KW-0106">Calcium</keyword>
<evidence type="ECO:0000256" key="8">
    <source>
        <dbReference type="ARBA" id="ARBA00022837"/>
    </source>
</evidence>
<evidence type="ECO:0000256" key="13">
    <source>
        <dbReference type="ARBA" id="ARBA00023157"/>
    </source>
</evidence>
<dbReference type="InterPro" id="IPR036770">
    <property type="entry name" value="Ankyrin_rpt-contain_sf"/>
</dbReference>
<keyword evidence="11" id="KW-0406">Ion transport</keyword>
<keyword evidence="2" id="KW-0813">Transport</keyword>
<dbReference type="SMART" id="SM01420">
    <property type="entry name" value="TRP_2"/>
    <property type="match status" value="1"/>
</dbReference>
<evidence type="ECO:0000313" key="22">
    <source>
        <dbReference type="Proteomes" id="UP000570547"/>
    </source>
</evidence>
<feature type="transmembrane region" description="Helical" evidence="19">
    <location>
        <begin position="562"/>
        <end position="584"/>
    </location>
</feature>
<evidence type="ECO:0000256" key="14">
    <source>
        <dbReference type="ARBA" id="ARBA00023303"/>
    </source>
</evidence>
<dbReference type="SMART" id="SM00248">
    <property type="entry name" value="ANK"/>
    <property type="match status" value="2"/>
</dbReference>
<evidence type="ECO:0000256" key="1">
    <source>
        <dbReference type="ARBA" id="ARBA00004651"/>
    </source>
</evidence>
<dbReference type="GO" id="GO:0070679">
    <property type="term" value="F:inositol 1,4,5 trisphosphate binding"/>
    <property type="evidence" value="ECO:0007669"/>
    <property type="project" value="TreeGrafter"/>
</dbReference>
<feature type="coiled-coil region" evidence="17">
    <location>
        <begin position="228"/>
        <end position="255"/>
    </location>
</feature>
<evidence type="ECO:0000256" key="5">
    <source>
        <dbReference type="ARBA" id="ARBA00022673"/>
    </source>
</evidence>
<dbReference type="Pfam" id="PF12796">
    <property type="entry name" value="Ank_2"/>
    <property type="match status" value="1"/>
</dbReference>
<dbReference type="GO" id="GO:0051480">
    <property type="term" value="P:regulation of cytosolic calcium ion concentration"/>
    <property type="evidence" value="ECO:0007669"/>
    <property type="project" value="TreeGrafter"/>
</dbReference>
<sequence>NMAQFYYKRSVNAPYRDRIPLRIVRAESELSHSEKAYLNAVEKGDYASVKKALEEAEIYFKININCIDPLGRTALLIAIENENLELIELLLSFNVYVGDALLHAIRKEVVGAVELLLNHKKPSGEKQVPPVLLDKQFSEFTPDITPIILAAHTNNYEIIKLLVQKGVSVPRPHEVRCNCVECVSSSDVDSLRHSRSRLNIYKALASPSLIALSSEDPFLTAFQLSWELQELSKVENEFKSEYEELSRQCKQFAKDLLDQTRSSRELEIILNYRDDNSLIEEQSGNDLARLKLAIKYRQKEFVAQPNCQQLLASRWYDEFPGWRRRHWAVKMLTCVVIGLLFPVFSVCYLIAPKSPLGLFIRKPFIKFICHTASYLTFLFLLLLASQHIDRSDLSMQGPPPTIVEWMILPWVLGFIWGEIKQMWDGGLQDYIHDWWNLMDFVMNSLYLATISLKIVAFSKYSGLVPRESWDMWHPTLVAEALFAIANIFSSLRLISLFTANSHLGPLQISLGRMLLDILKFLFIYCLVLLAFANGLNQLYFYYETNEPGNCKGIRCEKQNNAFSTLFETLQSLFWSIFGLINLYVTNVKARHEFTEFVGATMFGTYNVISLVVLLNMLIAMMNNSYQLIADHADIEWKFARTKLWMSYFEEGGTLPTPFNVIPSPKSLWYLIKWLWRHLCKKKIRRKPESFGTIGRRAADNLRRHHQYQEVMRNLVKRYVAAMIRDAKTEEGLTEENFKELKQDISSFRFEVLGLLKGSKLSNLQTAKMSKDTASLSENEENSESEGNKKGKKKPFSLFDITTMIHPRSANIASEGHNVSNGSAMMVSESTQEKQKRVNFVTDIKHFGLFHRRSKTNSVEQSTNKIYTVSEEVSRQQAEEQCKKTDELEEGELTMNCELNIQSPGKKCVLAESQNNSESLDSQEEESIRVSETEKMELRNSEPATLQDQLDKALDISFDSDGKQETIVQGDYVITRL</sequence>